<keyword evidence="3" id="KW-1185">Reference proteome</keyword>
<name>A0A7D9LS87_PARCT</name>
<reference evidence="2" key="1">
    <citation type="submission" date="2020-04" db="EMBL/GenBank/DDBJ databases">
        <authorList>
            <person name="Alioto T."/>
            <person name="Alioto T."/>
            <person name="Gomez Garrido J."/>
        </authorList>
    </citation>
    <scope>NUCLEOTIDE SEQUENCE</scope>
    <source>
        <strain evidence="2">A484AB</strain>
    </source>
</reference>
<dbReference type="Gene3D" id="2.60.120.200">
    <property type="match status" value="2"/>
</dbReference>
<dbReference type="EMBL" id="CACRXK020023239">
    <property type="protein sequence ID" value="CAB4037571.1"/>
    <property type="molecule type" value="Genomic_DNA"/>
</dbReference>
<dbReference type="PANTHER" id="PTHR23282">
    <property type="entry name" value="APICAL ENDOSOMAL GLYCOPROTEIN PRECURSOR"/>
    <property type="match status" value="1"/>
</dbReference>
<dbReference type="PROSITE" id="PS50060">
    <property type="entry name" value="MAM_2"/>
    <property type="match status" value="2"/>
</dbReference>
<evidence type="ECO:0000313" key="3">
    <source>
        <dbReference type="Proteomes" id="UP001152795"/>
    </source>
</evidence>
<dbReference type="InterPro" id="IPR051560">
    <property type="entry name" value="MAM_domain-containing"/>
</dbReference>
<dbReference type="CDD" id="cd06263">
    <property type="entry name" value="MAM"/>
    <property type="match status" value="1"/>
</dbReference>
<dbReference type="SUPFAM" id="SSF49899">
    <property type="entry name" value="Concanavalin A-like lectins/glucanases"/>
    <property type="match status" value="2"/>
</dbReference>
<dbReference type="InterPro" id="IPR000998">
    <property type="entry name" value="MAM_dom"/>
</dbReference>
<feature type="region of interest" description="Disordered" evidence="1">
    <location>
        <begin position="149"/>
        <end position="174"/>
    </location>
</feature>
<dbReference type="OrthoDB" id="10063783at2759"/>
<sequence length="230" mass="24989">NCNFDNGDTCSYQNGAGQFNWAVNRGPTTSSGTGPSSDVSGRGFYLYIETSSPRQFGDKATILTPYLNGPQCMKFYYHMYGGDIEVLNIYANNQTIFSRAGNQGNRWVGVETPILQFGRYMVKFEGVRGRSFQGDIAIDAISFTPGNCSFQTPTPSTSRPTNPPTASTNPPTQAGRCNFDQGDLCSFTNGANDDFDWTVHSGSTSSLNTGPSRDVSGNGNLPIVSYYLNY</sequence>
<feature type="non-terminal residue" evidence="2">
    <location>
        <position position="230"/>
    </location>
</feature>
<dbReference type="PANTHER" id="PTHR23282:SF142">
    <property type="entry name" value="MAM DOMAIN-CONTAINING PROTEIN"/>
    <property type="match status" value="1"/>
</dbReference>
<evidence type="ECO:0000256" key="1">
    <source>
        <dbReference type="SAM" id="MobiDB-lite"/>
    </source>
</evidence>
<dbReference type="Pfam" id="PF00629">
    <property type="entry name" value="MAM"/>
    <property type="match status" value="2"/>
</dbReference>
<feature type="compositionally biased region" description="Low complexity" evidence="1">
    <location>
        <begin position="152"/>
        <end position="172"/>
    </location>
</feature>
<dbReference type="GO" id="GO:0016020">
    <property type="term" value="C:membrane"/>
    <property type="evidence" value="ECO:0007669"/>
    <property type="project" value="InterPro"/>
</dbReference>
<dbReference type="AlphaFoldDB" id="A0A7D9LS87"/>
<protein>
    <submittedName>
        <fullName evidence="2">MAM and LDL-receptor class A domain-containing 1-like isoform X1</fullName>
    </submittedName>
</protein>
<gene>
    <name evidence="2" type="ORF">PACLA_8A043138</name>
</gene>
<organism evidence="2 3">
    <name type="scientific">Paramuricea clavata</name>
    <name type="common">Red gorgonian</name>
    <name type="synonym">Violescent sea-whip</name>
    <dbReference type="NCBI Taxonomy" id="317549"/>
    <lineage>
        <taxon>Eukaryota</taxon>
        <taxon>Metazoa</taxon>
        <taxon>Cnidaria</taxon>
        <taxon>Anthozoa</taxon>
        <taxon>Octocorallia</taxon>
        <taxon>Malacalcyonacea</taxon>
        <taxon>Plexauridae</taxon>
        <taxon>Paramuricea</taxon>
    </lineage>
</organism>
<accession>A0A7D9LS87</accession>
<dbReference type="SMART" id="SM00137">
    <property type="entry name" value="MAM"/>
    <property type="match status" value="1"/>
</dbReference>
<comment type="caution">
    <text evidence="2">The sequence shown here is derived from an EMBL/GenBank/DDBJ whole genome shotgun (WGS) entry which is preliminary data.</text>
</comment>
<evidence type="ECO:0000313" key="2">
    <source>
        <dbReference type="EMBL" id="CAB4037571.1"/>
    </source>
</evidence>
<dbReference type="InterPro" id="IPR013320">
    <property type="entry name" value="ConA-like_dom_sf"/>
</dbReference>
<proteinExistence type="predicted"/>
<dbReference type="Proteomes" id="UP001152795">
    <property type="component" value="Unassembled WGS sequence"/>
</dbReference>